<dbReference type="Proteomes" id="UP000241854">
    <property type="component" value="Chromosome"/>
</dbReference>
<evidence type="ECO:0000313" key="1">
    <source>
        <dbReference type="EMBL" id="AVX44767.1"/>
    </source>
</evidence>
<proteinExistence type="predicted"/>
<evidence type="ECO:0000313" key="2">
    <source>
        <dbReference type="Proteomes" id="UP000241854"/>
    </source>
</evidence>
<protein>
    <submittedName>
        <fullName evidence="1">Uncharacterized protein</fullName>
    </submittedName>
</protein>
<sequence length="40" mass="4596">MQKKSAFAKTMGYFLADKINFFTTLIIKLENNGLLLKEIT</sequence>
<reference evidence="1 2" key="1">
    <citation type="journal article" date="2018" name="Emerg. Microbes Infect.">
        <title>Genomic analysis of oral Campylobacter concisus strains identified a potential bacterial molecular marker associated with active Crohn's disease.</title>
        <authorList>
            <person name="Liu F."/>
            <person name="Ma R."/>
            <person name="Tay C.Y.A."/>
            <person name="Octavia S."/>
            <person name="Lan R."/>
            <person name="Chung H.K.L."/>
            <person name="Riordan S.M."/>
            <person name="Grimm M.C."/>
            <person name="Leong R.W."/>
            <person name="Tanaka M.M."/>
            <person name="Connor S."/>
            <person name="Zhang L."/>
        </authorList>
    </citation>
    <scope>NUCLEOTIDE SEQUENCE [LARGE SCALE GENOMIC DNA]</scope>
    <source>
        <strain evidence="1 2">P2CDO4</strain>
    </source>
</reference>
<gene>
    <name evidence="1" type="ORF">CCS77_1706</name>
</gene>
<organism evidence="1 2">
    <name type="scientific">Campylobacter concisus</name>
    <dbReference type="NCBI Taxonomy" id="199"/>
    <lineage>
        <taxon>Bacteria</taxon>
        <taxon>Pseudomonadati</taxon>
        <taxon>Campylobacterota</taxon>
        <taxon>Epsilonproteobacteria</taxon>
        <taxon>Campylobacterales</taxon>
        <taxon>Campylobacteraceae</taxon>
        <taxon>Campylobacter</taxon>
    </lineage>
</organism>
<accession>A0A2R4P248</accession>
<dbReference type="EMBL" id="CP021642">
    <property type="protein sequence ID" value="AVX44767.1"/>
    <property type="molecule type" value="Genomic_DNA"/>
</dbReference>
<name>A0A2R4P248_9BACT</name>
<dbReference type="AlphaFoldDB" id="A0A2R4P248"/>